<dbReference type="InterPro" id="IPR018391">
    <property type="entry name" value="PQQ_b-propeller_rpt"/>
</dbReference>
<sequence>MTGAARRRRSSRLLVVAALAAVVALIGTACSDGHHDVRQNAPYGWPMYGGNAANANFTYSQVPDDLQLIWNREVGGAITAPLAINGSGDVAGVAKTASGCNLNVFDQRAGRKNYCKRLGEGSPLNTPLFDQIGQPYIGEAGMFFAFNGGGAIRWRYPTYGVPLSAKFAAPGRVLVATTQGQVLLLNAQTGDLAAPEALLRPDTNADARAGLADCTVGGPACAIAAPPALDLGTHRTFLTFFPKGARSSQVKAMTYTDGAITDLWTADIGGGVMGPPTVSADGKTVYSFGRDGKLYALDAATGAVRWSHDVGGHGFATLSVSPDGTLVPAGALGAPLTILRDKGTRVEVVARRDDVQTAGLGTQTSAGTLWAVTRDGESLALTEFSTADGATKRTLPLPGAKGFSTGVAVSAWGSIAVGTSNGAVFFFYRPF</sequence>
<dbReference type="InterPro" id="IPR015943">
    <property type="entry name" value="WD40/YVTN_repeat-like_dom_sf"/>
</dbReference>
<dbReference type="STRING" id="410332.SAMN04488550_3158"/>
<feature type="domain" description="Pyrrolo-quinoline quinone repeat" evidence="2">
    <location>
        <begin position="249"/>
        <end position="380"/>
    </location>
</feature>
<accession>M3VEX7</accession>
<keyword evidence="4" id="KW-1185">Reference proteome</keyword>
<comment type="caution">
    <text evidence="3">The sequence shown here is derived from an EMBL/GenBank/DDBJ whole genome shotgun (WGS) entry which is preliminary data.</text>
</comment>
<dbReference type="Gene3D" id="2.130.10.10">
    <property type="entry name" value="YVTN repeat-like/Quinoprotein amine dehydrogenase"/>
    <property type="match status" value="2"/>
</dbReference>
<dbReference type="eggNOG" id="COG1520">
    <property type="taxonomic scope" value="Bacteria"/>
</dbReference>
<dbReference type="SMART" id="SM00564">
    <property type="entry name" value="PQQ"/>
    <property type="match status" value="1"/>
</dbReference>
<reference evidence="3 4" key="1">
    <citation type="submission" date="2013-02" db="EMBL/GenBank/DDBJ databases">
        <title>Whole genome shotgun sequence of Gordonia malaquae NBRC 108250.</title>
        <authorList>
            <person name="Yoshida I."/>
            <person name="Hosoyama A."/>
            <person name="Tsuchikane K."/>
            <person name="Ando Y."/>
            <person name="Baba S."/>
            <person name="Ohji S."/>
            <person name="Hamada M."/>
            <person name="Tamura T."/>
            <person name="Yamazoe A."/>
            <person name="Yamazaki S."/>
            <person name="Fujita N."/>
        </authorList>
    </citation>
    <scope>NUCLEOTIDE SEQUENCE [LARGE SCALE GENOMIC DNA]</scope>
    <source>
        <strain evidence="3 4">NBRC 108250</strain>
    </source>
</reference>
<dbReference type="SUPFAM" id="SSF50998">
    <property type="entry name" value="Quinoprotein alcohol dehydrogenase-like"/>
    <property type="match status" value="1"/>
</dbReference>
<keyword evidence="1" id="KW-0732">Signal</keyword>
<name>M3VEX7_GORML</name>
<organism evidence="3 4">
    <name type="scientific">Gordonia malaquae NBRC 108250</name>
    <dbReference type="NCBI Taxonomy" id="1223542"/>
    <lineage>
        <taxon>Bacteria</taxon>
        <taxon>Bacillati</taxon>
        <taxon>Actinomycetota</taxon>
        <taxon>Actinomycetes</taxon>
        <taxon>Mycobacteriales</taxon>
        <taxon>Gordoniaceae</taxon>
        <taxon>Gordonia</taxon>
    </lineage>
</organism>
<gene>
    <name evidence="3" type="ORF">GM1_011_00520</name>
</gene>
<dbReference type="InterPro" id="IPR002372">
    <property type="entry name" value="PQQ_rpt_dom"/>
</dbReference>
<dbReference type="EMBL" id="BAOP01000011">
    <property type="protein sequence ID" value="GAC79624.1"/>
    <property type="molecule type" value="Genomic_DNA"/>
</dbReference>
<evidence type="ECO:0000313" key="4">
    <source>
        <dbReference type="Proteomes" id="UP000035009"/>
    </source>
</evidence>
<feature type="signal peptide" evidence="1">
    <location>
        <begin position="1"/>
        <end position="31"/>
    </location>
</feature>
<dbReference type="OrthoDB" id="6189277at2"/>
<evidence type="ECO:0000256" key="1">
    <source>
        <dbReference type="SAM" id="SignalP"/>
    </source>
</evidence>
<feature type="chain" id="PRO_5004040936" description="Pyrrolo-quinoline quinone repeat domain-containing protein" evidence="1">
    <location>
        <begin position="32"/>
        <end position="431"/>
    </location>
</feature>
<dbReference type="InterPro" id="IPR011047">
    <property type="entry name" value="Quinoprotein_ADH-like_sf"/>
</dbReference>
<dbReference type="PROSITE" id="PS51257">
    <property type="entry name" value="PROKAR_LIPOPROTEIN"/>
    <property type="match status" value="1"/>
</dbReference>
<dbReference type="RefSeq" id="WP_008378154.1">
    <property type="nucleotide sequence ID" value="NZ_BAOP01000011.1"/>
</dbReference>
<proteinExistence type="predicted"/>
<evidence type="ECO:0000259" key="2">
    <source>
        <dbReference type="Pfam" id="PF13360"/>
    </source>
</evidence>
<dbReference type="Proteomes" id="UP000035009">
    <property type="component" value="Unassembled WGS sequence"/>
</dbReference>
<evidence type="ECO:0000313" key="3">
    <source>
        <dbReference type="EMBL" id="GAC79624.1"/>
    </source>
</evidence>
<dbReference type="Pfam" id="PF13360">
    <property type="entry name" value="PQQ_2"/>
    <property type="match status" value="1"/>
</dbReference>
<protein>
    <recommendedName>
        <fullName evidence="2">Pyrrolo-quinoline quinone repeat domain-containing protein</fullName>
    </recommendedName>
</protein>
<dbReference type="AlphaFoldDB" id="M3VEX7"/>